<feature type="transmembrane region" description="Helical" evidence="1">
    <location>
        <begin position="21"/>
        <end position="45"/>
    </location>
</feature>
<keyword evidence="3" id="KW-1185">Reference proteome</keyword>
<dbReference type="RefSeq" id="WP_344731886.1">
    <property type="nucleotide sequence ID" value="NZ_BAAAZH010000006.1"/>
</dbReference>
<protein>
    <submittedName>
        <fullName evidence="2">Uncharacterized protein</fullName>
    </submittedName>
</protein>
<evidence type="ECO:0000313" key="3">
    <source>
        <dbReference type="Proteomes" id="UP001501495"/>
    </source>
</evidence>
<sequence>MAQRTHPPTQRGFADVDAAAARAYVGAVGLPLTLLPVVLVLLLVVGAIEGWAIALAVAGGAAVGIGLVVVLFRIIRSTSAR</sequence>
<organism evidence="2 3">
    <name type="scientific">Nocardioides fonticola</name>
    <dbReference type="NCBI Taxonomy" id="450363"/>
    <lineage>
        <taxon>Bacteria</taxon>
        <taxon>Bacillati</taxon>
        <taxon>Actinomycetota</taxon>
        <taxon>Actinomycetes</taxon>
        <taxon>Propionibacteriales</taxon>
        <taxon>Nocardioidaceae</taxon>
        <taxon>Nocardioides</taxon>
    </lineage>
</organism>
<comment type="caution">
    <text evidence="2">The sequence shown here is derived from an EMBL/GenBank/DDBJ whole genome shotgun (WGS) entry which is preliminary data.</text>
</comment>
<proteinExistence type="predicted"/>
<keyword evidence="1" id="KW-0812">Transmembrane</keyword>
<dbReference type="Proteomes" id="UP001501495">
    <property type="component" value="Unassembled WGS sequence"/>
</dbReference>
<name>A0ABP7XCK2_9ACTN</name>
<feature type="transmembrane region" description="Helical" evidence="1">
    <location>
        <begin position="51"/>
        <end position="75"/>
    </location>
</feature>
<keyword evidence="1" id="KW-0472">Membrane</keyword>
<keyword evidence="1" id="KW-1133">Transmembrane helix</keyword>
<gene>
    <name evidence="2" type="ORF">GCM10022215_07500</name>
</gene>
<reference evidence="3" key="1">
    <citation type="journal article" date="2019" name="Int. J. Syst. Evol. Microbiol.">
        <title>The Global Catalogue of Microorganisms (GCM) 10K type strain sequencing project: providing services to taxonomists for standard genome sequencing and annotation.</title>
        <authorList>
            <consortium name="The Broad Institute Genomics Platform"/>
            <consortium name="The Broad Institute Genome Sequencing Center for Infectious Disease"/>
            <person name="Wu L."/>
            <person name="Ma J."/>
        </authorList>
    </citation>
    <scope>NUCLEOTIDE SEQUENCE [LARGE SCALE GENOMIC DNA]</scope>
    <source>
        <strain evidence="3">JCM 16703</strain>
    </source>
</reference>
<dbReference type="EMBL" id="BAAAZH010000006">
    <property type="protein sequence ID" value="GAA4111635.1"/>
    <property type="molecule type" value="Genomic_DNA"/>
</dbReference>
<evidence type="ECO:0000256" key="1">
    <source>
        <dbReference type="SAM" id="Phobius"/>
    </source>
</evidence>
<evidence type="ECO:0000313" key="2">
    <source>
        <dbReference type="EMBL" id="GAA4111635.1"/>
    </source>
</evidence>
<accession>A0ABP7XCK2</accession>